<dbReference type="AlphaFoldDB" id="A0A3L8Q3M7"/>
<reference evidence="2 3" key="1">
    <citation type="submission" date="2018-09" db="EMBL/GenBank/DDBJ databases">
        <title>Phylogeny of the Shewanellaceae, and recommendation for two new genera, Pseudoshewanella and Parashewanella.</title>
        <authorList>
            <person name="Wang G."/>
        </authorList>
    </citation>
    <scope>NUCLEOTIDE SEQUENCE [LARGE SCALE GENOMIC DNA]</scope>
    <source>
        <strain evidence="2 3">C51</strain>
    </source>
</reference>
<sequence length="190" mass="21033">MSFDPSVGNSAPGMSQAAMAEQSRGLSRNGTEELSFDDSSQHKYDTSSSANQALGGFHQERVDKPAVFSSTIDPIEQQRAKLLESFDADQEKILIRITLKDTLLPMCQEAFSKGLISMPTLNMVLLNKVEEQSIIKTQLTAVLAEIRKTIVTSKKPTIKAKDFVNLMARDTCHAMLCQQLKASLRQLQQN</sequence>
<accession>A0A3L8Q3M7</accession>
<evidence type="ECO:0000256" key="1">
    <source>
        <dbReference type="SAM" id="MobiDB-lite"/>
    </source>
</evidence>
<evidence type="ECO:0000313" key="3">
    <source>
        <dbReference type="Proteomes" id="UP000281474"/>
    </source>
</evidence>
<feature type="region of interest" description="Disordered" evidence="1">
    <location>
        <begin position="1"/>
        <end position="50"/>
    </location>
</feature>
<name>A0A3L8Q3M7_9GAMM</name>
<gene>
    <name evidence="2" type="ORF">D5018_02535</name>
</gene>
<keyword evidence="3" id="KW-1185">Reference proteome</keyword>
<dbReference type="RefSeq" id="WP_121837409.1">
    <property type="nucleotide sequence ID" value="NZ_ML014755.1"/>
</dbReference>
<dbReference type="EMBL" id="QZEI01000004">
    <property type="protein sequence ID" value="RLV61372.1"/>
    <property type="molecule type" value="Genomic_DNA"/>
</dbReference>
<comment type="caution">
    <text evidence="2">The sequence shown here is derived from an EMBL/GenBank/DDBJ whole genome shotgun (WGS) entry which is preliminary data.</text>
</comment>
<proteinExistence type="predicted"/>
<evidence type="ECO:0000313" key="2">
    <source>
        <dbReference type="EMBL" id="RLV61372.1"/>
    </source>
</evidence>
<dbReference type="Proteomes" id="UP000281474">
    <property type="component" value="Unassembled WGS sequence"/>
</dbReference>
<organism evidence="2 3">
    <name type="scientific">Parashewanella curva</name>
    <dbReference type="NCBI Taxonomy" id="2338552"/>
    <lineage>
        <taxon>Bacteria</taxon>
        <taxon>Pseudomonadati</taxon>
        <taxon>Pseudomonadota</taxon>
        <taxon>Gammaproteobacteria</taxon>
        <taxon>Alteromonadales</taxon>
        <taxon>Shewanellaceae</taxon>
        <taxon>Parashewanella</taxon>
    </lineage>
</organism>
<protein>
    <submittedName>
        <fullName evidence="2">Uncharacterized protein</fullName>
    </submittedName>
</protein>